<feature type="compositionally biased region" description="Polar residues" evidence="2">
    <location>
        <begin position="1"/>
        <end position="14"/>
    </location>
</feature>
<proteinExistence type="predicted"/>
<dbReference type="GeneID" id="100903229"/>
<dbReference type="Proteomes" id="UP000694867">
    <property type="component" value="Unplaced"/>
</dbReference>
<dbReference type="AlphaFoldDB" id="A0AAJ7PAR2"/>
<evidence type="ECO:0000313" key="3">
    <source>
        <dbReference type="Proteomes" id="UP000694867"/>
    </source>
</evidence>
<dbReference type="RefSeq" id="XP_018495954.1">
    <property type="nucleotide sequence ID" value="XM_018640438.1"/>
</dbReference>
<protein>
    <submittedName>
        <fullName evidence="4">Uveal autoantigen with coiled-coil domains and ankyrin repeats</fullName>
    </submittedName>
</protein>
<feature type="compositionally biased region" description="Basic residues" evidence="2">
    <location>
        <begin position="405"/>
        <end position="416"/>
    </location>
</feature>
<feature type="coiled-coil region" evidence="1">
    <location>
        <begin position="40"/>
        <end position="190"/>
    </location>
</feature>
<organism evidence="3 4">
    <name type="scientific">Galendromus occidentalis</name>
    <name type="common">western predatory mite</name>
    <dbReference type="NCBI Taxonomy" id="34638"/>
    <lineage>
        <taxon>Eukaryota</taxon>
        <taxon>Metazoa</taxon>
        <taxon>Ecdysozoa</taxon>
        <taxon>Arthropoda</taxon>
        <taxon>Chelicerata</taxon>
        <taxon>Arachnida</taxon>
        <taxon>Acari</taxon>
        <taxon>Parasitiformes</taxon>
        <taxon>Mesostigmata</taxon>
        <taxon>Gamasina</taxon>
        <taxon>Phytoseioidea</taxon>
        <taxon>Phytoseiidae</taxon>
        <taxon>Typhlodrominae</taxon>
        <taxon>Galendromus</taxon>
    </lineage>
</organism>
<feature type="region of interest" description="Disordered" evidence="2">
    <location>
        <begin position="382"/>
        <end position="437"/>
    </location>
</feature>
<feature type="compositionally biased region" description="Polar residues" evidence="2">
    <location>
        <begin position="386"/>
        <end position="398"/>
    </location>
</feature>
<accession>A0AAJ7PAR2</accession>
<evidence type="ECO:0000313" key="4">
    <source>
        <dbReference type="RefSeq" id="XP_018495954.1"/>
    </source>
</evidence>
<dbReference type="KEGG" id="goe:100903229"/>
<sequence>MNDSDISIDDLNQSDSKHREEVKNEFNGLNHRLLSYMDRVRQNEATVAELSNAKQALEKQIEILKKTHSEQTALLRSELDDRVRKTVVAEEKLSQAQQELTKHEQAVANRDRILETQRLHNEQLEQALVKEKQMVENAMRRSAELKEALMKTHEEREHLKDECTRLKVEAAKLQEQVKVASLEITMHENKMSAVEKELLYSTQDVSAKLMEQRKRLEIMGTQKLEEVRNKHNQELERCRREFEKKLQDTLQTYVCAGKYAALQTESESYRKRAEQAELKLTERDNLIRDLRDEMEKLEKAHQQKMIAERGRRERINKRLLAQSRDLEEIRNELETYRKLLEGFDLDVDGQTFCRTPVGAKRLRTSFESSPLLLPSSVMRRAAENHGTPNGKSNESTPVSLEARKALLKRALTPRKRTSSDGDEKIPTSSSERDCLVM</sequence>
<name>A0AAJ7PAR2_9ACAR</name>
<reference evidence="4" key="1">
    <citation type="submission" date="2025-08" db="UniProtKB">
        <authorList>
            <consortium name="RefSeq"/>
        </authorList>
    </citation>
    <scope>IDENTIFICATION</scope>
</reference>
<feature type="compositionally biased region" description="Basic and acidic residues" evidence="2">
    <location>
        <begin position="417"/>
        <end position="437"/>
    </location>
</feature>
<keyword evidence="1" id="KW-0175">Coiled coil</keyword>
<gene>
    <name evidence="4" type="primary">LOC100903229</name>
</gene>
<evidence type="ECO:0000256" key="2">
    <source>
        <dbReference type="SAM" id="MobiDB-lite"/>
    </source>
</evidence>
<feature type="coiled-coil region" evidence="1">
    <location>
        <begin position="221"/>
        <end position="346"/>
    </location>
</feature>
<keyword evidence="3" id="KW-1185">Reference proteome</keyword>
<evidence type="ECO:0000256" key="1">
    <source>
        <dbReference type="SAM" id="Coils"/>
    </source>
</evidence>
<feature type="region of interest" description="Disordered" evidence="2">
    <location>
        <begin position="1"/>
        <end position="21"/>
    </location>
</feature>